<dbReference type="Proteomes" id="UP000616885">
    <property type="component" value="Unassembled WGS sequence"/>
</dbReference>
<proteinExistence type="predicted"/>
<organism evidence="1 2">
    <name type="scientific">Bionectria ochroleuca</name>
    <name type="common">Gliocladium roseum</name>
    <dbReference type="NCBI Taxonomy" id="29856"/>
    <lineage>
        <taxon>Eukaryota</taxon>
        <taxon>Fungi</taxon>
        <taxon>Dikarya</taxon>
        <taxon>Ascomycota</taxon>
        <taxon>Pezizomycotina</taxon>
        <taxon>Sordariomycetes</taxon>
        <taxon>Hypocreomycetidae</taxon>
        <taxon>Hypocreales</taxon>
        <taxon>Bionectriaceae</taxon>
        <taxon>Clonostachys</taxon>
    </lineage>
</organism>
<protein>
    <submittedName>
        <fullName evidence="1">Uncharacterized protein</fullName>
    </submittedName>
</protein>
<gene>
    <name evidence="1" type="ORF">IM811_017531</name>
</gene>
<comment type="caution">
    <text evidence="1">The sequence shown here is derived from an EMBL/GenBank/DDBJ whole genome shotgun (WGS) entry which is preliminary data.</text>
</comment>
<dbReference type="EMBL" id="JADCTT010000009">
    <property type="protein sequence ID" value="KAF9748026.1"/>
    <property type="molecule type" value="Genomic_DNA"/>
</dbReference>
<sequence length="111" mass="12364">MSSSVCSMLELQDGVMMYELRLRCHALARAATMDEQESVGCVLTQTETAHLGTSLITRAERASGQPSVKRSVKTICYTTDDELDSGRRFGTRGKMLTTSMYTCFNIRANRK</sequence>
<evidence type="ECO:0000313" key="1">
    <source>
        <dbReference type="EMBL" id="KAF9748026.1"/>
    </source>
</evidence>
<name>A0A8H7K6N3_BIOOC</name>
<evidence type="ECO:0000313" key="2">
    <source>
        <dbReference type="Proteomes" id="UP000616885"/>
    </source>
</evidence>
<reference evidence="1" key="1">
    <citation type="submission" date="2020-10" db="EMBL/GenBank/DDBJ databases">
        <title>High-Quality Genome Resource of Clonostachys rosea strain S41 by Oxford Nanopore Long-Read Sequencing.</title>
        <authorList>
            <person name="Wang H."/>
        </authorList>
    </citation>
    <scope>NUCLEOTIDE SEQUENCE</scope>
    <source>
        <strain evidence="1">S41</strain>
    </source>
</reference>
<accession>A0A8H7K6N3</accession>
<dbReference type="AlphaFoldDB" id="A0A8H7K6N3"/>